<dbReference type="PANTHER" id="PTHR33246:SF51">
    <property type="entry name" value="MYB_SANT-LIKE DOMAIN-CONTAINING PROTEIN"/>
    <property type="match status" value="1"/>
</dbReference>
<dbReference type="AlphaFoldDB" id="A0A5B0QUP5"/>
<sequence length="513" mass="55618">MSISQLDPSLITLTPIDQNVVGSSPGTLTSAPDMSCLTLASDVNPSGPGQTASVKSKRSRRTKKEMVAYRAAEAHAKKVKALAKAKATRKKPRGRGRQSVRLSGSAPEVQETGDPIDPASAPAGSQSIIPDASPPFNNEDYENVCGYLEEEANYTRLYGDGSKTSVGTTKVTKAAAYEMFAIFINDNSHGRLNLTGSQLRQRVDGYKKRFSKAKEWAENTGAGIEEGDDLPTVAELLEKRCPCYDRMYGIFGSKANVTPLAQFDSGVGASLYEDPSDPAGALDPASSPEVFYSGWDESQLDQPQSGLTTPAAQLDLTQCLLTLNRRTSLELPNLDDADIHHNDDEELPPPLNLSGTPTIDATQRLSALRASVAANRASPGAQTLSPDAVPSLPGSGGVTGRRPFPNQRSTEASPAGPVRDVNPKAKTTLASAFESTNTEKFAYLKQHMEWEKEKEKARLKWEKDRYDKETARVTSWTESQIKLAEMKMNAAREWMNQGKSADEVEKLMKVVYG</sequence>
<protein>
    <submittedName>
        <fullName evidence="2">Uncharacterized protein</fullName>
    </submittedName>
</protein>
<organism evidence="2 3">
    <name type="scientific">Puccinia graminis f. sp. tritici</name>
    <dbReference type="NCBI Taxonomy" id="56615"/>
    <lineage>
        <taxon>Eukaryota</taxon>
        <taxon>Fungi</taxon>
        <taxon>Dikarya</taxon>
        <taxon>Basidiomycota</taxon>
        <taxon>Pucciniomycotina</taxon>
        <taxon>Pucciniomycetes</taxon>
        <taxon>Pucciniales</taxon>
        <taxon>Pucciniaceae</taxon>
        <taxon>Puccinia</taxon>
    </lineage>
</organism>
<proteinExistence type="predicted"/>
<evidence type="ECO:0000256" key="1">
    <source>
        <dbReference type="SAM" id="MobiDB-lite"/>
    </source>
</evidence>
<evidence type="ECO:0000313" key="3">
    <source>
        <dbReference type="Proteomes" id="UP000325313"/>
    </source>
</evidence>
<dbReference type="Proteomes" id="UP000325313">
    <property type="component" value="Unassembled WGS sequence"/>
</dbReference>
<reference evidence="2 3" key="1">
    <citation type="submission" date="2019-05" db="EMBL/GenBank/DDBJ databases">
        <title>Emergence of the Ug99 lineage of the wheat stem rust pathogen through somatic hybridization.</title>
        <authorList>
            <person name="Li F."/>
            <person name="Upadhyaya N.M."/>
            <person name="Sperschneider J."/>
            <person name="Matny O."/>
            <person name="Nguyen-Phuc H."/>
            <person name="Mago R."/>
            <person name="Raley C."/>
            <person name="Miller M.E."/>
            <person name="Silverstein K.A.T."/>
            <person name="Henningsen E."/>
            <person name="Hirsch C.D."/>
            <person name="Visser B."/>
            <person name="Pretorius Z.A."/>
            <person name="Steffenson B.J."/>
            <person name="Schwessinger B."/>
            <person name="Dodds P.N."/>
            <person name="Figueroa M."/>
        </authorList>
    </citation>
    <scope>NUCLEOTIDE SEQUENCE [LARGE SCALE GENOMIC DNA]</scope>
    <source>
        <strain evidence="2 3">Ug99</strain>
    </source>
</reference>
<feature type="region of interest" description="Disordered" evidence="1">
    <location>
        <begin position="377"/>
        <end position="422"/>
    </location>
</feature>
<feature type="compositionally biased region" description="Basic residues" evidence="1">
    <location>
        <begin position="84"/>
        <end position="98"/>
    </location>
</feature>
<dbReference type="PANTHER" id="PTHR33246">
    <property type="entry name" value="CCHC-TYPE DOMAIN-CONTAINING PROTEIN"/>
    <property type="match status" value="1"/>
</dbReference>
<dbReference type="EMBL" id="VDEP01000270">
    <property type="protein sequence ID" value="KAA1116976.1"/>
    <property type="molecule type" value="Genomic_DNA"/>
</dbReference>
<name>A0A5B0QUP5_PUCGR</name>
<gene>
    <name evidence="2" type="ORF">PGTUg99_032704</name>
</gene>
<comment type="caution">
    <text evidence="2">The sequence shown here is derived from an EMBL/GenBank/DDBJ whole genome shotgun (WGS) entry which is preliminary data.</text>
</comment>
<feature type="compositionally biased region" description="Polar residues" evidence="1">
    <location>
        <begin position="41"/>
        <end position="52"/>
    </location>
</feature>
<feature type="region of interest" description="Disordered" evidence="1">
    <location>
        <begin position="41"/>
        <end position="62"/>
    </location>
</feature>
<evidence type="ECO:0000313" key="2">
    <source>
        <dbReference type="EMBL" id="KAA1116976.1"/>
    </source>
</evidence>
<feature type="region of interest" description="Disordered" evidence="1">
    <location>
        <begin position="84"/>
        <end position="135"/>
    </location>
</feature>
<accession>A0A5B0QUP5</accession>